<proteinExistence type="inferred from homology"/>
<feature type="domain" description="NAD-dependent epimerase/dehydratase" evidence="9">
    <location>
        <begin position="6"/>
        <end position="256"/>
    </location>
</feature>
<reference evidence="10" key="1">
    <citation type="submission" date="2024-02" db="EMBL/GenBank/DDBJ databases">
        <authorList>
            <consortium name="ELIXIR-Norway"/>
            <consortium name="Elixir Norway"/>
        </authorList>
    </citation>
    <scope>NUCLEOTIDE SEQUENCE</scope>
</reference>
<dbReference type="CDD" id="cd07503">
    <property type="entry name" value="HAD_HisB-N"/>
    <property type="match status" value="1"/>
</dbReference>
<protein>
    <recommendedName>
        <fullName evidence="9">NAD-dependent epimerase/dehydratase domain-containing protein</fullName>
    </recommendedName>
</protein>
<dbReference type="CDD" id="cd05247">
    <property type="entry name" value="UDP_G4E_1_SDR_e"/>
    <property type="match status" value="1"/>
</dbReference>
<evidence type="ECO:0000256" key="8">
    <source>
        <dbReference type="ARBA" id="ARBA00023277"/>
    </source>
</evidence>
<dbReference type="NCBIfam" id="TIGR01656">
    <property type="entry name" value="Histidinol-ppas"/>
    <property type="match status" value="1"/>
</dbReference>
<dbReference type="InterPro" id="IPR036291">
    <property type="entry name" value="NAD(P)-bd_dom_sf"/>
</dbReference>
<dbReference type="Gene3D" id="3.40.50.720">
    <property type="entry name" value="NAD(P)-binding Rossmann-like Domain"/>
    <property type="match status" value="1"/>
</dbReference>
<accession>A0ABP0V8M3</accession>
<dbReference type="InterPro" id="IPR036412">
    <property type="entry name" value="HAD-like_sf"/>
</dbReference>
<evidence type="ECO:0000256" key="2">
    <source>
        <dbReference type="ARBA" id="ARBA00007637"/>
    </source>
</evidence>
<dbReference type="InterPro" id="IPR006549">
    <property type="entry name" value="HAD-SF_hydro_IIIA"/>
</dbReference>
<dbReference type="SUPFAM" id="SSF56784">
    <property type="entry name" value="HAD-like"/>
    <property type="match status" value="1"/>
</dbReference>
<organism evidence="10 11">
    <name type="scientific">Sphagnum jensenii</name>
    <dbReference type="NCBI Taxonomy" id="128206"/>
    <lineage>
        <taxon>Eukaryota</taxon>
        <taxon>Viridiplantae</taxon>
        <taxon>Streptophyta</taxon>
        <taxon>Embryophyta</taxon>
        <taxon>Bryophyta</taxon>
        <taxon>Sphagnophytina</taxon>
        <taxon>Sphagnopsida</taxon>
        <taxon>Sphagnales</taxon>
        <taxon>Sphagnaceae</taxon>
        <taxon>Sphagnum</taxon>
    </lineage>
</organism>
<dbReference type="Gene3D" id="3.40.50.1000">
    <property type="entry name" value="HAD superfamily/HAD-like"/>
    <property type="match status" value="1"/>
</dbReference>
<dbReference type="PROSITE" id="PS51257">
    <property type="entry name" value="PROKAR_LIPOPROTEIN"/>
    <property type="match status" value="1"/>
</dbReference>
<dbReference type="EMBL" id="CAXAQS010000159">
    <property type="protein sequence ID" value="CAK9250351.1"/>
    <property type="molecule type" value="Genomic_DNA"/>
</dbReference>
<evidence type="ECO:0000259" key="9">
    <source>
        <dbReference type="Pfam" id="PF01370"/>
    </source>
</evidence>
<dbReference type="Proteomes" id="UP001497444">
    <property type="component" value="Unassembled WGS sequence"/>
</dbReference>
<name>A0ABP0V8M3_9BRYO</name>
<evidence type="ECO:0000256" key="1">
    <source>
        <dbReference type="ARBA" id="ARBA00001911"/>
    </source>
</evidence>
<comment type="cofactor">
    <cofactor evidence="1">
        <name>NAD(+)</name>
        <dbReference type="ChEBI" id="CHEBI:57540"/>
    </cofactor>
</comment>
<keyword evidence="8" id="KW-0119">Carbohydrate metabolism</keyword>
<evidence type="ECO:0000313" key="10">
    <source>
        <dbReference type="EMBL" id="CAK9250351.1"/>
    </source>
</evidence>
<evidence type="ECO:0000313" key="11">
    <source>
        <dbReference type="Proteomes" id="UP001497444"/>
    </source>
</evidence>
<dbReference type="NCBIfam" id="TIGR01179">
    <property type="entry name" value="galE"/>
    <property type="match status" value="1"/>
</dbReference>
<keyword evidence="5" id="KW-0378">Hydrolase</keyword>
<dbReference type="PANTHER" id="PTHR43725">
    <property type="entry name" value="UDP-GLUCOSE 4-EPIMERASE"/>
    <property type="match status" value="1"/>
</dbReference>
<comment type="caution">
    <text evidence="10">The sequence shown here is derived from an EMBL/GenBank/DDBJ whole genome shotgun (WGS) entry which is preliminary data.</text>
</comment>
<dbReference type="PANTHER" id="PTHR43725:SF53">
    <property type="entry name" value="UDP-ARABINOSE 4-EPIMERASE 1"/>
    <property type="match status" value="1"/>
</dbReference>
<evidence type="ECO:0000256" key="3">
    <source>
        <dbReference type="ARBA" id="ARBA00022490"/>
    </source>
</evidence>
<dbReference type="Pfam" id="PF01370">
    <property type="entry name" value="Epimerase"/>
    <property type="match status" value="1"/>
</dbReference>
<comment type="similarity">
    <text evidence="2">Belongs to the NAD(P)-dependent epimerase/dehydratase family.</text>
</comment>
<keyword evidence="7" id="KW-0413">Isomerase</keyword>
<dbReference type="SUPFAM" id="SSF51735">
    <property type="entry name" value="NAD(P)-binding Rossmann-fold domains"/>
    <property type="match status" value="1"/>
</dbReference>
<dbReference type="Pfam" id="PF00702">
    <property type="entry name" value="Hydrolase"/>
    <property type="match status" value="1"/>
</dbReference>
<evidence type="ECO:0000256" key="6">
    <source>
        <dbReference type="ARBA" id="ARBA00023027"/>
    </source>
</evidence>
<keyword evidence="11" id="KW-1185">Reference proteome</keyword>
<dbReference type="InterPro" id="IPR001509">
    <property type="entry name" value="Epimerase_deHydtase"/>
</dbReference>
<evidence type="ECO:0000256" key="5">
    <source>
        <dbReference type="ARBA" id="ARBA00022801"/>
    </source>
</evidence>
<dbReference type="NCBIfam" id="TIGR01662">
    <property type="entry name" value="HAD-SF-IIIA"/>
    <property type="match status" value="1"/>
</dbReference>
<dbReference type="InterPro" id="IPR005886">
    <property type="entry name" value="UDP_G4E"/>
</dbReference>
<evidence type="ECO:0000256" key="7">
    <source>
        <dbReference type="ARBA" id="ARBA00023235"/>
    </source>
</evidence>
<keyword evidence="6" id="KW-0520">NAD</keyword>
<sequence>MSAQKILVVGGAGYVGSAACAWLLDQGHDVWVLDDLSTGHRELVLTENFVKARAGDRKIVLPLLKSHAFDGVMHFAAKSLVEESVQKPELYWENNVEQTQALIEMMIEAGVKRLVFSSTCAIFGDPKSAKIDENLPKNPINPYGKTKLEVEKLLETAVTRGLQSIALRYFNAAGAEPKLRAGEWHVKETHLIPRTLKASALGSRVEIFGHDYSTPDGTCVRDYIHVSDLAAAHGAAMNKLQNLEKDKGFFGAYNLGSENGYSVRQVVDAVEKVIGKKISRADMPRRAGDPPVLVSNSEKAKRELAFKPKHDLNSIVQTAWDWEQKLKKGIRRAVFLDRDETINEDPGYLDDPEKVKLLPGVGEALGELKKAGYLLVVVTNQSGVGRGLISLDALVRIHERLNELLKKFGAEIDHFECCVHHPDANCDCRKPKPKLLQMSADYLGIDLSRSFMVGDRHTDVMAGIAAGCQGSIFLKTDSKIPNHPHITPTQVSFIADNFKAAADWILSRN</sequence>
<keyword evidence="4" id="KW-0479">Metal-binding</keyword>
<gene>
    <name evidence="10" type="ORF">CSSPJE1EN1_LOCUS25729</name>
</gene>
<dbReference type="InterPro" id="IPR023214">
    <property type="entry name" value="HAD_sf"/>
</dbReference>
<evidence type="ECO:0000256" key="4">
    <source>
        <dbReference type="ARBA" id="ARBA00022723"/>
    </source>
</evidence>
<dbReference type="InterPro" id="IPR006543">
    <property type="entry name" value="Histidinol-phos"/>
</dbReference>
<keyword evidence="3" id="KW-0963">Cytoplasm</keyword>
<dbReference type="Gene3D" id="3.90.25.10">
    <property type="entry name" value="UDP-galactose 4-epimerase, domain 1"/>
    <property type="match status" value="1"/>
</dbReference>